<dbReference type="RefSeq" id="WP_157305100.1">
    <property type="nucleotide sequence ID" value="NZ_WRXN01000001.1"/>
</dbReference>
<comment type="caution">
    <text evidence="1">The sequence shown here is derived from an EMBL/GenBank/DDBJ whole genome shotgun (WGS) entry which is preliminary data.</text>
</comment>
<proteinExistence type="predicted"/>
<accession>A0A7K1U093</accession>
<dbReference type="SUPFAM" id="SSF110849">
    <property type="entry name" value="ParB/Sulfiredoxin"/>
    <property type="match status" value="1"/>
</dbReference>
<organism evidence="1 2">
    <name type="scientific">Chitinophaga tropicalis</name>
    <dbReference type="NCBI Taxonomy" id="2683588"/>
    <lineage>
        <taxon>Bacteria</taxon>
        <taxon>Pseudomonadati</taxon>
        <taxon>Bacteroidota</taxon>
        <taxon>Chitinophagia</taxon>
        <taxon>Chitinophagales</taxon>
        <taxon>Chitinophagaceae</taxon>
        <taxon>Chitinophaga</taxon>
    </lineage>
</organism>
<evidence type="ECO:0000313" key="2">
    <source>
        <dbReference type="Proteomes" id="UP000461730"/>
    </source>
</evidence>
<name>A0A7K1U093_9BACT</name>
<dbReference type="Proteomes" id="UP000461730">
    <property type="component" value="Unassembled WGS sequence"/>
</dbReference>
<dbReference type="InterPro" id="IPR036086">
    <property type="entry name" value="ParB/Sulfiredoxin_sf"/>
</dbReference>
<dbReference type="AlphaFoldDB" id="A0A7K1U093"/>
<keyword evidence="2" id="KW-1185">Reference proteome</keyword>
<sequence>MTDLIRQKAEELCRLIGDIEDDDQKIDTLNQVRKQLHEVSPLKHHPVDFVEWVKSETVEANDYNPNHVAAPEERLLLKSISEDGYTMSIVTSKEEEIRRIVDGFHRRQIERSYKKISTSTFGRVPVTTIRSGKDGLADRIASTIRHNRARGEHAIDGMVNIVKILKIDCDMSDEWIIRNIGMDPDELLKLSQMTGLAALFKGKEFSASWEAEE</sequence>
<reference evidence="1 2" key="1">
    <citation type="submission" date="2019-12" db="EMBL/GenBank/DDBJ databases">
        <title>Chitinophaga sp. strain ysch24 (GDMCC 1.1355), whole genome shotgun sequence.</title>
        <authorList>
            <person name="Zhang X."/>
        </authorList>
    </citation>
    <scope>NUCLEOTIDE SEQUENCE [LARGE SCALE GENOMIC DNA]</scope>
    <source>
        <strain evidence="2">ysch24</strain>
    </source>
</reference>
<protein>
    <recommendedName>
        <fullName evidence="3">ParB/Sulfiredoxin domain-containing protein</fullName>
    </recommendedName>
</protein>
<gene>
    <name evidence="1" type="ORF">GO493_05565</name>
</gene>
<evidence type="ECO:0008006" key="3">
    <source>
        <dbReference type="Google" id="ProtNLM"/>
    </source>
</evidence>
<dbReference type="EMBL" id="WRXN01000001">
    <property type="protein sequence ID" value="MVT07720.1"/>
    <property type="molecule type" value="Genomic_DNA"/>
</dbReference>
<evidence type="ECO:0000313" key="1">
    <source>
        <dbReference type="EMBL" id="MVT07720.1"/>
    </source>
</evidence>